<evidence type="ECO:0008006" key="4">
    <source>
        <dbReference type="Google" id="ProtNLM"/>
    </source>
</evidence>
<keyword evidence="1" id="KW-1133">Transmembrane helix</keyword>
<reference evidence="2 3" key="1">
    <citation type="journal article" date="2023" name="G3 (Bethesda)">
        <title>A chromosome-length genome assembly and annotation of blackberry (Rubus argutus, cv. 'Hillquist').</title>
        <authorList>
            <person name="Bruna T."/>
            <person name="Aryal R."/>
            <person name="Dudchenko O."/>
            <person name="Sargent D.J."/>
            <person name="Mead D."/>
            <person name="Buti M."/>
            <person name="Cavallini A."/>
            <person name="Hytonen T."/>
            <person name="Andres J."/>
            <person name="Pham M."/>
            <person name="Weisz D."/>
            <person name="Mascagni F."/>
            <person name="Usai G."/>
            <person name="Natali L."/>
            <person name="Bassil N."/>
            <person name="Fernandez G.E."/>
            <person name="Lomsadze A."/>
            <person name="Armour M."/>
            <person name="Olukolu B."/>
            <person name="Poorten T."/>
            <person name="Britton C."/>
            <person name="Davik J."/>
            <person name="Ashrafi H."/>
            <person name="Aiden E.L."/>
            <person name="Borodovsky M."/>
            <person name="Worthington M."/>
        </authorList>
    </citation>
    <scope>NUCLEOTIDE SEQUENCE [LARGE SCALE GENOMIC DNA]</scope>
    <source>
        <strain evidence="2">PI 553951</strain>
    </source>
</reference>
<sequence length="248" mass="28255">MAKKEFSYLEYRCDLLKFARVMTDELRADITEAKLDLFQKTPFGSLFKAYYNGALIEAACKKSDLDIVALLKCFDKEKKTFQVGAFSGIVTAEDISELFGLTITGEEINLNQKKRKGREDSGFMTRQLCGVKRMSKAILQQKIKNVAKLRGNEDERDFVRLVCLYFCVTLFLCNSGNVLGWNVVPYIEDIETMSQYAWAPLVTDHLLESIFHMNGRPESACGCVIALLVRFTFCYYILSTIANITFLQ</sequence>
<feature type="transmembrane region" description="Helical" evidence="1">
    <location>
        <begin position="158"/>
        <end position="179"/>
    </location>
</feature>
<dbReference type="AlphaFoldDB" id="A0AAW1WGV9"/>
<organism evidence="2 3">
    <name type="scientific">Rubus argutus</name>
    <name type="common">Southern blackberry</name>
    <dbReference type="NCBI Taxonomy" id="59490"/>
    <lineage>
        <taxon>Eukaryota</taxon>
        <taxon>Viridiplantae</taxon>
        <taxon>Streptophyta</taxon>
        <taxon>Embryophyta</taxon>
        <taxon>Tracheophyta</taxon>
        <taxon>Spermatophyta</taxon>
        <taxon>Magnoliopsida</taxon>
        <taxon>eudicotyledons</taxon>
        <taxon>Gunneridae</taxon>
        <taxon>Pentapetalae</taxon>
        <taxon>rosids</taxon>
        <taxon>fabids</taxon>
        <taxon>Rosales</taxon>
        <taxon>Rosaceae</taxon>
        <taxon>Rosoideae</taxon>
        <taxon>Rosoideae incertae sedis</taxon>
        <taxon>Rubus</taxon>
    </lineage>
</organism>
<keyword evidence="1" id="KW-0812">Transmembrane</keyword>
<keyword evidence="3" id="KW-1185">Reference proteome</keyword>
<proteinExistence type="predicted"/>
<protein>
    <recommendedName>
        <fullName evidence="4">Aminotransferase-like plant mobile domain-containing protein</fullName>
    </recommendedName>
</protein>
<dbReference type="Proteomes" id="UP001457282">
    <property type="component" value="Unassembled WGS sequence"/>
</dbReference>
<name>A0AAW1WGV9_RUBAR</name>
<evidence type="ECO:0000313" key="2">
    <source>
        <dbReference type="EMBL" id="KAK9923149.1"/>
    </source>
</evidence>
<evidence type="ECO:0000313" key="3">
    <source>
        <dbReference type="Proteomes" id="UP001457282"/>
    </source>
</evidence>
<evidence type="ECO:0000256" key="1">
    <source>
        <dbReference type="SAM" id="Phobius"/>
    </source>
</evidence>
<comment type="caution">
    <text evidence="2">The sequence shown here is derived from an EMBL/GenBank/DDBJ whole genome shotgun (WGS) entry which is preliminary data.</text>
</comment>
<feature type="transmembrane region" description="Helical" evidence="1">
    <location>
        <begin position="224"/>
        <end position="247"/>
    </location>
</feature>
<gene>
    <name evidence="2" type="ORF">M0R45_031581</name>
</gene>
<keyword evidence="1" id="KW-0472">Membrane</keyword>
<accession>A0AAW1WGV9</accession>
<dbReference type="EMBL" id="JBEDUW010000006">
    <property type="protein sequence ID" value="KAK9923149.1"/>
    <property type="molecule type" value="Genomic_DNA"/>
</dbReference>